<evidence type="ECO:0000256" key="2">
    <source>
        <dbReference type="SAM" id="SignalP"/>
    </source>
</evidence>
<dbReference type="InterPro" id="IPR000757">
    <property type="entry name" value="Beta-glucanase-like"/>
</dbReference>
<name>A0A9P5ERT3_COLSI</name>
<protein>
    <submittedName>
        <fullName evidence="4">Endo-1,3(4)-beta-glucanase</fullName>
    </submittedName>
</protein>
<dbReference type="CDD" id="cd02181">
    <property type="entry name" value="GH16_fungal_Lam16A_glucanase"/>
    <property type="match status" value="1"/>
</dbReference>
<dbReference type="InterPro" id="IPR050546">
    <property type="entry name" value="Glycosyl_Hydrlase_16"/>
</dbReference>
<gene>
    <name evidence="4" type="ORF">CGCSCA2_v007222</name>
</gene>
<dbReference type="PANTHER" id="PTHR10963">
    <property type="entry name" value="GLYCOSYL HYDROLASE-RELATED"/>
    <property type="match status" value="1"/>
</dbReference>
<dbReference type="Proteomes" id="UP000711996">
    <property type="component" value="Unassembled WGS sequence"/>
</dbReference>
<feature type="compositionally biased region" description="Low complexity" evidence="1">
    <location>
        <begin position="643"/>
        <end position="661"/>
    </location>
</feature>
<proteinExistence type="predicted"/>
<dbReference type="InterPro" id="IPR013320">
    <property type="entry name" value="ConA-like_dom_sf"/>
</dbReference>
<keyword evidence="2" id="KW-0732">Signal</keyword>
<dbReference type="PROSITE" id="PS51762">
    <property type="entry name" value="GH16_2"/>
    <property type="match status" value="1"/>
</dbReference>
<evidence type="ECO:0000259" key="3">
    <source>
        <dbReference type="PROSITE" id="PS51762"/>
    </source>
</evidence>
<dbReference type="SUPFAM" id="SSF49899">
    <property type="entry name" value="Concanavalin A-like lectins/glucanases"/>
    <property type="match status" value="1"/>
</dbReference>
<evidence type="ECO:0000313" key="4">
    <source>
        <dbReference type="EMBL" id="KAF4858679.1"/>
    </source>
</evidence>
<dbReference type="AlphaFoldDB" id="A0A9P5ERT3"/>
<dbReference type="Gene3D" id="2.60.120.200">
    <property type="match status" value="1"/>
</dbReference>
<dbReference type="Pfam" id="PF26113">
    <property type="entry name" value="GH16_XgeA"/>
    <property type="match status" value="1"/>
</dbReference>
<dbReference type="PANTHER" id="PTHR10963:SF24">
    <property type="entry name" value="GLYCOSIDASE C21B10.07-RELATED"/>
    <property type="match status" value="1"/>
</dbReference>
<feature type="region of interest" description="Disordered" evidence="1">
    <location>
        <begin position="621"/>
        <end position="677"/>
    </location>
</feature>
<dbReference type="GO" id="GO:0009251">
    <property type="term" value="P:glucan catabolic process"/>
    <property type="evidence" value="ECO:0007669"/>
    <property type="project" value="TreeGrafter"/>
</dbReference>
<evidence type="ECO:0000313" key="5">
    <source>
        <dbReference type="Proteomes" id="UP000711996"/>
    </source>
</evidence>
<keyword evidence="5" id="KW-1185">Reference proteome</keyword>
<feature type="chain" id="PRO_5040163125" evidence="2">
    <location>
        <begin position="22"/>
        <end position="750"/>
    </location>
</feature>
<evidence type="ECO:0000256" key="1">
    <source>
        <dbReference type="SAM" id="MobiDB-lite"/>
    </source>
</evidence>
<organism evidence="4 5">
    <name type="scientific">Colletotrichum siamense</name>
    <name type="common">Anthracnose fungus</name>
    <dbReference type="NCBI Taxonomy" id="690259"/>
    <lineage>
        <taxon>Eukaryota</taxon>
        <taxon>Fungi</taxon>
        <taxon>Dikarya</taxon>
        <taxon>Ascomycota</taxon>
        <taxon>Pezizomycotina</taxon>
        <taxon>Sordariomycetes</taxon>
        <taxon>Hypocreomycetidae</taxon>
        <taxon>Glomerellales</taxon>
        <taxon>Glomerellaceae</taxon>
        <taxon>Colletotrichum</taxon>
        <taxon>Colletotrichum gloeosporioides species complex</taxon>
    </lineage>
</organism>
<dbReference type="EMBL" id="QPMT01000020">
    <property type="protein sequence ID" value="KAF4858679.1"/>
    <property type="molecule type" value="Genomic_DNA"/>
</dbReference>
<accession>A0A9P5ERT3</accession>
<reference evidence="4" key="1">
    <citation type="submission" date="2019-06" db="EMBL/GenBank/DDBJ databases">
        <authorList>
            <person name="Gan P."/>
            <person name="Shirasu K."/>
        </authorList>
    </citation>
    <scope>NUCLEOTIDE SEQUENCE [LARGE SCALE GENOMIC DNA]</scope>
    <source>
        <strain evidence="4">CAD2</strain>
    </source>
</reference>
<feature type="domain" description="GH16" evidence="3">
    <location>
        <begin position="45"/>
        <end position="271"/>
    </location>
</feature>
<sequence length="750" mass="76849">MAPSLLSTLSSALILGTTVSATQSYQLVDTYDSTNFLDKFGFFTSDYSTGDYNDVDPTSGYVNYQSAENAQAQGLLKIVDNDLYLGVDSTTTLDPAGVGRNSVRIESKSQYQKGLFVADFSHFPKPTCGAWPAFWTVGNPWPAAGEIDIVETWNLDNVNKVVLHTDGDIGECRIDGTGMTGTVSKPNCANYAAGQSDNEGCAGLDSSAPFGSAEGGVYAMEWTDTAIKVWGFTHANVPADIANNPNPDNWGTPSFTTSVCEASKVFGEAKMIMNINLCGVASNEGIWSGSDNSCEAQTGLTCKEWVANNPAAFADVYFKLSSIKIYQMGEASNTTLSTSQVASSTAVASSAVASDVVVSSTAAATGIATESGAETHSVASAGPAETPIADLPTRLATSTVYQTNVKTITSCAPTVTNCPARETPQIVTEVVPLTTTICPVVDVPTTMTVSKTEVHTITSCAPTVTNCPVGSKTTVTKEEVISTTAAIPVESYTKPAAGTTTQAEKPVITAQPPAGQITTYKTNIVTITSCPPTVTNCPVGKETTIITSEVIPATTVEGEKPVPVTTQAPDVPVVLTTYKTEVHTITSCAPTVTNCPVGKETTIVTSAVITTTAPAAGVPVTNVPQNPAVPGTGETQSAEKPVGETPATTAPVVPGTGATTASVPAAGQTNSAEKPVAETPVDTAMPTTLVVAPSSPYNGTLPTGLFPTGTAAPCIGSACPATTTGPVQAGAGKVSSGAFLMAAALAVFVI</sequence>
<comment type="caution">
    <text evidence="4">The sequence shown here is derived from an EMBL/GenBank/DDBJ whole genome shotgun (WGS) entry which is preliminary data.</text>
</comment>
<dbReference type="GO" id="GO:0004553">
    <property type="term" value="F:hydrolase activity, hydrolyzing O-glycosyl compounds"/>
    <property type="evidence" value="ECO:0007669"/>
    <property type="project" value="InterPro"/>
</dbReference>
<dbReference type="OrthoDB" id="192832at2759"/>
<feature type="signal peptide" evidence="2">
    <location>
        <begin position="1"/>
        <end position="21"/>
    </location>
</feature>